<dbReference type="PANTHER" id="PTHR45973">
    <property type="entry name" value="PROTEIN PHOSPHATASE 1 REGULATORY SUBUNIT SDS22-RELATED"/>
    <property type="match status" value="1"/>
</dbReference>
<reference evidence="7" key="1">
    <citation type="submission" date="2022-07" db="EMBL/GenBank/DDBJ databases">
        <title>Phylogenomic reconstructions and comparative analyses of Kickxellomycotina fungi.</title>
        <authorList>
            <person name="Reynolds N.K."/>
            <person name="Stajich J.E."/>
            <person name="Barry K."/>
            <person name="Grigoriev I.V."/>
            <person name="Crous P."/>
            <person name="Smith M.E."/>
        </authorList>
    </citation>
    <scope>NUCLEOTIDE SEQUENCE</scope>
    <source>
        <strain evidence="7">NRRL 1566</strain>
    </source>
</reference>
<evidence type="ECO:0000313" key="8">
    <source>
        <dbReference type="Proteomes" id="UP001139887"/>
    </source>
</evidence>
<dbReference type="PROSITE" id="PS51450">
    <property type="entry name" value="LRR"/>
    <property type="match status" value="2"/>
</dbReference>
<evidence type="ECO:0000256" key="3">
    <source>
        <dbReference type="ARBA" id="ARBA00022737"/>
    </source>
</evidence>
<keyword evidence="4" id="KW-0539">Nucleus</keyword>
<evidence type="ECO:0000256" key="1">
    <source>
        <dbReference type="ARBA" id="ARBA00004123"/>
    </source>
</evidence>
<evidence type="ECO:0000259" key="6">
    <source>
        <dbReference type="SMART" id="SM00446"/>
    </source>
</evidence>
<feature type="region of interest" description="Disordered" evidence="5">
    <location>
        <begin position="42"/>
        <end position="67"/>
    </location>
</feature>
<keyword evidence="8" id="KW-1185">Reference proteome</keyword>
<evidence type="ECO:0000256" key="5">
    <source>
        <dbReference type="SAM" id="MobiDB-lite"/>
    </source>
</evidence>
<dbReference type="SUPFAM" id="SSF52058">
    <property type="entry name" value="L domain-like"/>
    <property type="match status" value="1"/>
</dbReference>
<feature type="domain" description="U2A'/phosphoprotein 32 family A C-terminal" evidence="6">
    <location>
        <begin position="205"/>
        <end position="223"/>
    </location>
</feature>
<dbReference type="InterPro" id="IPR032675">
    <property type="entry name" value="LRR_dom_sf"/>
</dbReference>
<dbReference type="InterPro" id="IPR003603">
    <property type="entry name" value="U2A'_phosphoprotein32A_C"/>
</dbReference>
<organism evidence="7 8">
    <name type="scientific">Coemansia brasiliensis</name>
    <dbReference type="NCBI Taxonomy" id="2650707"/>
    <lineage>
        <taxon>Eukaryota</taxon>
        <taxon>Fungi</taxon>
        <taxon>Fungi incertae sedis</taxon>
        <taxon>Zoopagomycota</taxon>
        <taxon>Kickxellomycotina</taxon>
        <taxon>Kickxellomycetes</taxon>
        <taxon>Kickxellales</taxon>
        <taxon>Kickxellaceae</taxon>
        <taxon>Coemansia</taxon>
    </lineage>
</organism>
<accession>A0A9W8I110</accession>
<dbReference type="Pfam" id="PF12799">
    <property type="entry name" value="LRR_4"/>
    <property type="match status" value="1"/>
</dbReference>
<sequence length="236" mass="26921">MDSSRHFESAIADKFQDRYKLLKGLALDIHWELFQNKNCPDTLFDPNPSTENSSRRRANASRPKEDPLVKRSGYVEEIVKNLMDVMEDMKQIAKGCLGKEKSTQSNRIIKIKGLDELANLEELYLSHNGIQQIEGPENNHKLTILDVTSNQLTRLANIGHLQHLEGLWASGNQLDSFENIEAECAPLSQLRTVYFEFNPLQRAQPANYRRKLILALPQITQIDATMCRADPSSLHH</sequence>
<dbReference type="SMART" id="SM00446">
    <property type="entry name" value="LRRcap"/>
    <property type="match status" value="1"/>
</dbReference>
<dbReference type="InterPro" id="IPR050576">
    <property type="entry name" value="Cilia_flagella_integrity"/>
</dbReference>
<keyword evidence="2" id="KW-0433">Leucine-rich repeat</keyword>
<dbReference type="SMART" id="SM00365">
    <property type="entry name" value="LRR_SD22"/>
    <property type="match status" value="3"/>
</dbReference>
<evidence type="ECO:0000256" key="2">
    <source>
        <dbReference type="ARBA" id="ARBA00022614"/>
    </source>
</evidence>
<comment type="subcellular location">
    <subcellularLocation>
        <location evidence="1">Nucleus</location>
    </subcellularLocation>
</comment>
<protein>
    <submittedName>
        <fullName evidence="7">Protein phosphatase 1 regulatory subunit 7</fullName>
    </submittedName>
</protein>
<dbReference type="Gene3D" id="3.80.10.10">
    <property type="entry name" value="Ribonuclease Inhibitor"/>
    <property type="match status" value="1"/>
</dbReference>
<evidence type="ECO:0000313" key="7">
    <source>
        <dbReference type="EMBL" id="KAJ2842888.1"/>
    </source>
</evidence>
<dbReference type="OrthoDB" id="266138at2759"/>
<name>A0A9W8I110_9FUNG</name>
<dbReference type="FunFam" id="3.80.10.10:FF:000312">
    <property type="entry name" value="Protein phosphatases pp1 regulatory subunit, putative"/>
    <property type="match status" value="1"/>
</dbReference>
<comment type="caution">
    <text evidence="7">The sequence shown here is derived from an EMBL/GenBank/DDBJ whole genome shotgun (WGS) entry which is preliminary data.</text>
</comment>
<dbReference type="AlphaFoldDB" id="A0A9W8I110"/>
<proteinExistence type="predicted"/>
<dbReference type="InterPro" id="IPR025875">
    <property type="entry name" value="Leu-rich_rpt_4"/>
</dbReference>
<dbReference type="EMBL" id="JANBUW010001599">
    <property type="protein sequence ID" value="KAJ2842888.1"/>
    <property type="molecule type" value="Genomic_DNA"/>
</dbReference>
<evidence type="ECO:0000256" key="4">
    <source>
        <dbReference type="ARBA" id="ARBA00023242"/>
    </source>
</evidence>
<dbReference type="InterPro" id="IPR001611">
    <property type="entry name" value="Leu-rich_rpt"/>
</dbReference>
<dbReference type="PANTHER" id="PTHR45973:SF23">
    <property type="entry name" value="PROTEIN PHOSPHATASE 1 REGULATORY SUBUNIT 7"/>
    <property type="match status" value="1"/>
</dbReference>
<dbReference type="GO" id="GO:0005634">
    <property type="term" value="C:nucleus"/>
    <property type="evidence" value="ECO:0007669"/>
    <property type="project" value="UniProtKB-SubCell"/>
</dbReference>
<dbReference type="Proteomes" id="UP001139887">
    <property type="component" value="Unassembled WGS sequence"/>
</dbReference>
<keyword evidence="3" id="KW-0677">Repeat</keyword>
<gene>
    <name evidence="7" type="primary">PPP1R7_2</name>
    <name evidence="7" type="ORF">IWW36_005745</name>
</gene>